<dbReference type="AlphaFoldDB" id="A0AAV2A3I8"/>
<gene>
    <name evidence="1" type="ORF">LARSCL_LOCUS9644</name>
</gene>
<reference evidence="1 2" key="1">
    <citation type="submission" date="2024-04" db="EMBL/GenBank/DDBJ databases">
        <authorList>
            <person name="Rising A."/>
            <person name="Reimegard J."/>
            <person name="Sonavane S."/>
            <person name="Akerstrom W."/>
            <person name="Nylinder S."/>
            <person name="Hedman E."/>
            <person name="Kallberg Y."/>
        </authorList>
    </citation>
    <scope>NUCLEOTIDE SEQUENCE [LARGE SCALE GENOMIC DNA]</scope>
</reference>
<sequence>MTKRTKLEKISIKIPKFQDTRNIRNVHGMKYDTHRKQQKVTFISNFVPVVASRPGPNKSGTR</sequence>
<organism evidence="1 2">
    <name type="scientific">Larinioides sclopetarius</name>
    <dbReference type="NCBI Taxonomy" id="280406"/>
    <lineage>
        <taxon>Eukaryota</taxon>
        <taxon>Metazoa</taxon>
        <taxon>Ecdysozoa</taxon>
        <taxon>Arthropoda</taxon>
        <taxon>Chelicerata</taxon>
        <taxon>Arachnida</taxon>
        <taxon>Araneae</taxon>
        <taxon>Araneomorphae</taxon>
        <taxon>Entelegynae</taxon>
        <taxon>Araneoidea</taxon>
        <taxon>Araneidae</taxon>
        <taxon>Larinioides</taxon>
    </lineage>
</organism>
<dbReference type="Proteomes" id="UP001497382">
    <property type="component" value="Unassembled WGS sequence"/>
</dbReference>
<evidence type="ECO:0000313" key="2">
    <source>
        <dbReference type="Proteomes" id="UP001497382"/>
    </source>
</evidence>
<dbReference type="EMBL" id="CAXIEN010000110">
    <property type="protein sequence ID" value="CAL1278192.1"/>
    <property type="molecule type" value="Genomic_DNA"/>
</dbReference>
<evidence type="ECO:0000313" key="1">
    <source>
        <dbReference type="EMBL" id="CAL1278192.1"/>
    </source>
</evidence>
<protein>
    <recommendedName>
        <fullName evidence="3">Ribosomal protein S18</fullName>
    </recommendedName>
</protein>
<keyword evidence="2" id="KW-1185">Reference proteome</keyword>
<comment type="caution">
    <text evidence="1">The sequence shown here is derived from an EMBL/GenBank/DDBJ whole genome shotgun (WGS) entry which is preliminary data.</text>
</comment>
<name>A0AAV2A3I8_9ARAC</name>
<accession>A0AAV2A3I8</accession>
<evidence type="ECO:0008006" key="3">
    <source>
        <dbReference type="Google" id="ProtNLM"/>
    </source>
</evidence>
<proteinExistence type="predicted"/>